<keyword evidence="2 4" id="KW-0862">Zinc</keyword>
<dbReference type="PROSITE" id="PS00478">
    <property type="entry name" value="LIM_DOMAIN_1"/>
    <property type="match status" value="1"/>
</dbReference>
<feature type="region of interest" description="Disordered" evidence="5">
    <location>
        <begin position="367"/>
        <end position="396"/>
    </location>
</feature>
<evidence type="ECO:0000256" key="1">
    <source>
        <dbReference type="ARBA" id="ARBA00022723"/>
    </source>
</evidence>
<evidence type="ECO:0000256" key="3">
    <source>
        <dbReference type="ARBA" id="ARBA00023038"/>
    </source>
</evidence>
<feature type="region of interest" description="Disordered" evidence="5">
    <location>
        <begin position="266"/>
        <end position="299"/>
    </location>
</feature>
<feature type="compositionally biased region" description="Basic and acidic residues" evidence="5">
    <location>
        <begin position="373"/>
        <end position="389"/>
    </location>
</feature>
<evidence type="ECO:0000256" key="4">
    <source>
        <dbReference type="PROSITE-ProRule" id="PRU00125"/>
    </source>
</evidence>
<dbReference type="SMART" id="SM00132">
    <property type="entry name" value="LIM"/>
    <property type="match status" value="1"/>
</dbReference>
<sequence>LDSTEDEPLRRRKPEMIIRENQPIELPPEVFRASDKADLGLEELSALNVKSRYQVFEKTGETEVERSPSTVNVKRSPSILSKLAKFQKKGMDVGVTDETLNGINYEESSSSEDEAEGEDGTVVKSSKLPERPVSFNKMEDVKRSWESSGAAKTREEMRAEQKKEISQIRSRLFQGKQCKMKEMYEQAVADSEGKTSSKKDQDIVQSEKARLLKERFERGEVVHSESEEDEEKKAKGKEDDMSVFEAGISKKSRSIFLELDASAAKTQTSPLTPPVHAFTPRTTERRASNTVSRQVSEDIIRASDPTDDVVVATADVSDKFKFFETYKAPEKERKTFRITPPREGQVKVKPAPLHRCVLCLANMSYASDLSTDSPDREIYRDPEVVRSEDTAEDETIVKRSQTASRMLSLFRQMEEQKEELPDGPKPLKCFTPPPDYKEEQSGSSEEEDEESEEEEESEDDTGIVRASDKIEDEFLKSAQNAAKAKALKEKFEHWEPEKQSVNNAINLLDSEQESIESTKSLRARFESLKAEQPKEKPRPKVNRFVLQEQPAVTNKCVVCDKTVYPLEKVEVDGKMYHGNCFRCQQCQCKLRMDSYTQNNDHLYCLPHFRQLFIAKGNYDEGFGSDQHKRKWESSASPVNGH</sequence>
<evidence type="ECO:0000313" key="7">
    <source>
        <dbReference type="EMBL" id="JAT13231.1"/>
    </source>
</evidence>
<keyword evidence="1 4" id="KW-0479">Metal-binding</keyword>
<dbReference type="PANTHER" id="PTHR24206">
    <property type="entry name" value="OS06G0237300 PROTEIN"/>
    <property type="match status" value="1"/>
</dbReference>
<dbReference type="Gene3D" id="2.10.110.10">
    <property type="entry name" value="Cysteine Rich Protein"/>
    <property type="match status" value="1"/>
</dbReference>
<dbReference type="Pfam" id="PF00412">
    <property type="entry name" value="LIM"/>
    <property type="match status" value="1"/>
</dbReference>
<protein>
    <recommendedName>
        <fullName evidence="6">LIM zinc-binding domain-containing protein</fullName>
    </recommendedName>
</protein>
<dbReference type="EMBL" id="GEBQ01026746">
    <property type="protein sequence ID" value="JAT13231.1"/>
    <property type="molecule type" value="Transcribed_RNA"/>
</dbReference>
<keyword evidence="3 4" id="KW-0440">LIM domain</keyword>
<proteinExistence type="predicted"/>
<dbReference type="CDD" id="cd09358">
    <property type="entry name" value="LIM_Mical_like"/>
    <property type="match status" value="1"/>
</dbReference>
<dbReference type="AlphaFoldDB" id="A0A1B6KP80"/>
<dbReference type="SUPFAM" id="SSF57716">
    <property type="entry name" value="Glucocorticoid receptor-like (DNA-binding domain)"/>
    <property type="match status" value="2"/>
</dbReference>
<feature type="region of interest" description="Disordered" evidence="5">
    <location>
        <begin position="99"/>
        <end position="166"/>
    </location>
</feature>
<feature type="region of interest" description="Disordered" evidence="5">
    <location>
        <begin position="414"/>
        <end position="465"/>
    </location>
</feature>
<dbReference type="GO" id="GO:0046872">
    <property type="term" value="F:metal ion binding"/>
    <property type="evidence" value="ECO:0007669"/>
    <property type="project" value="UniProtKB-KW"/>
</dbReference>
<dbReference type="FunFam" id="2.10.110.10:FF:000002">
    <property type="entry name" value="LIM domain and actin-binding 1"/>
    <property type="match status" value="1"/>
</dbReference>
<feature type="non-terminal residue" evidence="7">
    <location>
        <position position="1"/>
    </location>
</feature>
<feature type="region of interest" description="Disordered" evidence="5">
    <location>
        <begin position="186"/>
        <end position="240"/>
    </location>
</feature>
<dbReference type="InterPro" id="IPR001781">
    <property type="entry name" value="Znf_LIM"/>
</dbReference>
<evidence type="ECO:0000256" key="2">
    <source>
        <dbReference type="ARBA" id="ARBA00022833"/>
    </source>
</evidence>
<name>A0A1B6KP80_9HEMI</name>
<feature type="compositionally biased region" description="Acidic residues" evidence="5">
    <location>
        <begin position="444"/>
        <end position="461"/>
    </location>
</feature>
<evidence type="ECO:0000259" key="6">
    <source>
        <dbReference type="PROSITE" id="PS50023"/>
    </source>
</evidence>
<accession>A0A1B6KP80</accession>
<feature type="domain" description="LIM zinc-binding" evidence="6">
    <location>
        <begin position="554"/>
        <end position="614"/>
    </location>
</feature>
<gene>
    <name evidence="7" type="ORF">g.39281</name>
</gene>
<feature type="region of interest" description="Disordered" evidence="5">
    <location>
        <begin position="1"/>
        <end position="23"/>
    </location>
</feature>
<feature type="compositionally biased region" description="Acidic residues" evidence="5">
    <location>
        <begin position="109"/>
        <end position="119"/>
    </location>
</feature>
<dbReference type="PROSITE" id="PS50023">
    <property type="entry name" value="LIM_DOMAIN_2"/>
    <property type="match status" value="1"/>
</dbReference>
<feature type="compositionally biased region" description="Basic and acidic residues" evidence="5">
    <location>
        <begin position="152"/>
        <end position="166"/>
    </location>
</feature>
<evidence type="ECO:0000256" key="5">
    <source>
        <dbReference type="SAM" id="MobiDB-lite"/>
    </source>
</evidence>
<feature type="compositionally biased region" description="Basic and acidic residues" evidence="5">
    <location>
        <begin position="191"/>
        <end position="240"/>
    </location>
</feature>
<organism evidence="7">
    <name type="scientific">Graphocephala atropunctata</name>
    <dbReference type="NCBI Taxonomy" id="36148"/>
    <lineage>
        <taxon>Eukaryota</taxon>
        <taxon>Metazoa</taxon>
        <taxon>Ecdysozoa</taxon>
        <taxon>Arthropoda</taxon>
        <taxon>Hexapoda</taxon>
        <taxon>Insecta</taxon>
        <taxon>Pterygota</taxon>
        <taxon>Neoptera</taxon>
        <taxon>Paraneoptera</taxon>
        <taxon>Hemiptera</taxon>
        <taxon>Auchenorrhyncha</taxon>
        <taxon>Membracoidea</taxon>
        <taxon>Cicadellidae</taxon>
        <taxon>Cicadellinae</taxon>
        <taxon>Cicadellini</taxon>
        <taxon>Graphocephala</taxon>
    </lineage>
</organism>
<reference evidence="7" key="1">
    <citation type="submission" date="2015-11" db="EMBL/GenBank/DDBJ databases">
        <title>De novo transcriptome assembly of four potential Pierce s Disease insect vectors from Arizona vineyards.</title>
        <authorList>
            <person name="Tassone E.E."/>
        </authorList>
    </citation>
    <scope>NUCLEOTIDE SEQUENCE</scope>
</reference>